<evidence type="ECO:0000313" key="3">
    <source>
        <dbReference type="Proteomes" id="UP000054564"/>
    </source>
</evidence>
<dbReference type="Proteomes" id="UP000054564">
    <property type="component" value="Unassembled WGS sequence"/>
</dbReference>
<feature type="compositionally biased region" description="Polar residues" evidence="1">
    <location>
        <begin position="1"/>
        <end position="10"/>
    </location>
</feature>
<dbReference type="AlphaFoldDB" id="A0A0L0VAT1"/>
<dbReference type="EMBL" id="AJIL01000083">
    <property type="protein sequence ID" value="KNE96395.1"/>
    <property type="molecule type" value="Genomic_DNA"/>
</dbReference>
<gene>
    <name evidence="2" type="ORF">PSTG_10363</name>
</gene>
<dbReference type="PANTHER" id="PTHR33069:SF3">
    <property type="entry name" value="DYNEIN HEAVY CHAIN TAIL DOMAIN-CONTAINING PROTEIN"/>
    <property type="match status" value="1"/>
</dbReference>
<keyword evidence="3" id="KW-1185">Reference proteome</keyword>
<proteinExistence type="predicted"/>
<protein>
    <submittedName>
        <fullName evidence="2">Uncharacterized protein</fullName>
    </submittedName>
</protein>
<feature type="region of interest" description="Disordered" evidence="1">
    <location>
        <begin position="1"/>
        <end position="21"/>
    </location>
</feature>
<evidence type="ECO:0000256" key="1">
    <source>
        <dbReference type="SAM" id="MobiDB-lite"/>
    </source>
</evidence>
<organism evidence="2 3">
    <name type="scientific">Puccinia striiformis f. sp. tritici PST-78</name>
    <dbReference type="NCBI Taxonomy" id="1165861"/>
    <lineage>
        <taxon>Eukaryota</taxon>
        <taxon>Fungi</taxon>
        <taxon>Dikarya</taxon>
        <taxon>Basidiomycota</taxon>
        <taxon>Pucciniomycotina</taxon>
        <taxon>Pucciniomycetes</taxon>
        <taxon>Pucciniales</taxon>
        <taxon>Pucciniaceae</taxon>
        <taxon>Puccinia</taxon>
    </lineage>
</organism>
<accession>A0A0L0VAT1</accession>
<name>A0A0L0VAT1_9BASI</name>
<evidence type="ECO:0000313" key="2">
    <source>
        <dbReference type="EMBL" id="KNE96395.1"/>
    </source>
</evidence>
<comment type="caution">
    <text evidence="2">The sequence shown here is derived from an EMBL/GenBank/DDBJ whole genome shotgun (WGS) entry which is preliminary data.</text>
</comment>
<dbReference type="OrthoDB" id="10338335at2759"/>
<sequence length="420" mass="48446">MDTGSASDEGSSPAVETNDPIDEVIQALQRPRRPCRSSYHEYQEILSIDQLGSKCKFLHDLQTSVLPSFKQKLSALSPSLDLSEFPIHPCPNPELTRKIISRIDQILAETRLIVEVIAMRPPLPAPTHDHHLEYFKKYRTIRLYWNLNSLIHHKLYDFFKTCAEWIISWERKESEYVPENSQHPSKAFDRREQLDTIAKDCQDRLDGMIECCKDSDFRILQREWRPSVNQLTNMLKALANMINGTTHRRSWNRFLLAVQGQWTDEAHKICATQLVRSAIPIVKLGRLFYEKLSNPVTNQLPFTLDTKMSTDELLSLNKTIDVFFHRIDDLMNHIHSFFIANQGNGRKLTELSQISLMILTSLDEALSALASHLIPSQTTDPPSDPQNNFKSWFLPLSDSFIVAVNNFREIIHSHSEDPEE</sequence>
<dbReference type="PANTHER" id="PTHR33069">
    <property type="entry name" value="CHROMOSOME 7, WHOLE GENOME SHOTGUN SEQUENCE-RELATED"/>
    <property type="match status" value="1"/>
</dbReference>
<reference evidence="3" key="1">
    <citation type="submission" date="2014-03" db="EMBL/GenBank/DDBJ databases">
        <title>The Genome Sequence of Puccinia striiformis f. sp. tritici PST-78.</title>
        <authorList>
            <consortium name="The Broad Institute Genome Sequencing Platform"/>
            <person name="Cuomo C."/>
            <person name="Hulbert S."/>
            <person name="Chen X."/>
            <person name="Walker B."/>
            <person name="Young S.K."/>
            <person name="Zeng Q."/>
            <person name="Gargeya S."/>
            <person name="Fitzgerald M."/>
            <person name="Haas B."/>
            <person name="Abouelleil A."/>
            <person name="Alvarado L."/>
            <person name="Arachchi H.M."/>
            <person name="Berlin A.M."/>
            <person name="Chapman S.B."/>
            <person name="Goldberg J."/>
            <person name="Griggs A."/>
            <person name="Gujja S."/>
            <person name="Hansen M."/>
            <person name="Howarth C."/>
            <person name="Imamovic A."/>
            <person name="Larimer J."/>
            <person name="McCowan C."/>
            <person name="Montmayeur A."/>
            <person name="Murphy C."/>
            <person name="Neiman D."/>
            <person name="Pearson M."/>
            <person name="Priest M."/>
            <person name="Roberts A."/>
            <person name="Saif S."/>
            <person name="Shea T."/>
            <person name="Sisk P."/>
            <person name="Sykes S."/>
            <person name="Wortman J."/>
            <person name="Nusbaum C."/>
            <person name="Birren B."/>
        </authorList>
    </citation>
    <scope>NUCLEOTIDE SEQUENCE [LARGE SCALE GENOMIC DNA]</scope>
    <source>
        <strain evidence="3">race PST-78</strain>
    </source>
</reference>